<dbReference type="Proteomes" id="UP000594638">
    <property type="component" value="Unassembled WGS sequence"/>
</dbReference>
<keyword evidence="2" id="KW-0677">Repeat</keyword>
<organism evidence="10 11">
    <name type="scientific">Olea europaea subsp. europaea</name>
    <dbReference type="NCBI Taxonomy" id="158383"/>
    <lineage>
        <taxon>Eukaryota</taxon>
        <taxon>Viridiplantae</taxon>
        <taxon>Streptophyta</taxon>
        <taxon>Embryophyta</taxon>
        <taxon>Tracheophyta</taxon>
        <taxon>Spermatophyta</taxon>
        <taxon>Magnoliopsida</taxon>
        <taxon>eudicotyledons</taxon>
        <taxon>Gunneridae</taxon>
        <taxon>Pentapetalae</taxon>
        <taxon>asterids</taxon>
        <taxon>lamiids</taxon>
        <taxon>Lamiales</taxon>
        <taxon>Oleaceae</taxon>
        <taxon>Oleeae</taxon>
        <taxon>Olea</taxon>
    </lineage>
</organism>
<dbReference type="InterPro" id="IPR044974">
    <property type="entry name" value="Disease_R_plants"/>
</dbReference>
<evidence type="ECO:0000313" key="10">
    <source>
        <dbReference type="EMBL" id="CAA3023602.1"/>
    </source>
</evidence>
<dbReference type="InterPro" id="IPR036388">
    <property type="entry name" value="WH-like_DNA-bd_sf"/>
</dbReference>
<evidence type="ECO:0000256" key="3">
    <source>
        <dbReference type="ARBA" id="ARBA00022741"/>
    </source>
</evidence>
<feature type="domain" description="NB-ARC" evidence="7">
    <location>
        <begin position="173"/>
        <end position="339"/>
    </location>
</feature>
<evidence type="ECO:0000259" key="8">
    <source>
        <dbReference type="Pfam" id="PF23559"/>
    </source>
</evidence>
<dbReference type="Gramene" id="OE9A000581T8">
    <property type="protein sequence ID" value="OE9A000581C8"/>
    <property type="gene ID" value="OE9A000581"/>
</dbReference>
<proteinExistence type="inferred from homology"/>
<dbReference type="Gramene" id="OE9A000581T5">
    <property type="protein sequence ID" value="OE9A000581C5"/>
    <property type="gene ID" value="OE9A000581"/>
</dbReference>
<dbReference type="Gramene" id="OE9A000581T9">
    <property type="protein sequence ID" value="OE9A000581C9"/>
    <property type="gene ID" value="OE9A000581"/>
</dbReference>
<dbReference type="Gene3D" id="3.80.10.10">
    <property type="entry name" value="Ribonuclease Inhibitor"/>
    <property type="match status" value="1"/>
</dbReference>
<dbReference type="Pfam" id="PF23559">
    <property type="entry name" value="WHD_DRP"/>
    <property type="match status" value="1"/>
</dbReference>
<evidence type="ECO:0000256" key="6">
    <source>
        <dbReference type="SAM" id="MobiDB-lite"/>
    </source>
</evidence>
<dbReference type="PANTHER" id="PTHR23155">
    <property type="entry name" value="DISEASE RESISTANCE PROTEIN RP"/>
    <property type="match status" value="1"/>
</dbReference>
<evidence type="ECO:0000256" key="1">
    <source>
        <dbReference type="ARBA" id="ARBA00008894"/>
    </source>
</evidence>
<keyword evidence="3" id="KW-0547">Nucleotide-binding</keyword>
<feature type="domain" description="Disease resistance R13L4/SHOC-2-like LRR" evidence="9">
    <location>
        <begin position="586"/>
        <end position="874"/>
    </location>
</feature>
<dbReference type="GO" id="GO:0043531">
    <property type="term" value="F:ADP binding"/>
    <property type="evidence" value="ECO:0007669"/>
    <property type="project" value="InterPro"/>
</dbReference>
<dbReference type="Gramene" id="OE9A000581T2">
    <property type="protein sequence ID" value="OE9A000581C2"/>
    <property type="gene ID" value="OE9A000581"/>
</dbReference>
<dbReference type="GO" id="GO:0098542">
    <property type="term" value="P:defense response to other organism"/>
    <property type="evidence" value="ECO:0007669"/>
    <property type="project" value="TreeGrafter"/>
</dbReference>
<sequence length="899" mass="103651">MAEALIKAYEQKKSAVLLREFGTNLFPDIKKRIQDVQAKLNLWLSILKELDARKSEESSLHYNLEIDTRDLVSRLQNVHEIYFNEVQLRRDRSIIRKFIDVFKFFWTVDLEVKDINFQILMIIDNFITASALTKTEKKRPQSANVNPETENRQKLRKSISDDSRENHIVGMDEQITALQSVLLDGKEGVTCIYGSGGIGKTTLALKLYGNPFVQNHFYICARVEIGQNFKLRNVLRSILEQIPQGKERIKRSESNLTLETVAEYFNKYAKGMRYLFILDDIRSLDDWKFLHRIFPNVQNGSKLLLTTRLSEVALSADGFVHVQPLGSSDSLELFQKAAFLGDPDEDIAREVLDLCFGIPSAIVAVREVLAAKRTLSEWEMVLLDIKLLISRDLPVEQIVLQKSISALSFDDLPYDLKPCFLYLGLFPKGSKIEVEHLYLLWMAERTISRADCQTNETTMDLAERCLSVLVQKQMVEVEEEETPTFRKYKSCSVHKNMQDHCLLKGKEYFFKVLDFGLRTQRSADSDSFSLTSNPARRMAVHLDSDSFSTTSTSVDQFRNEEVTHLRSLLLLNQCDLQTKLEWPRRMFDRKKYRMLTVLNFERVDFQERGLPRAMAWPIYLRYLSFKGCNLGVLPSSTGNLSFLEILDLRVSSQIIIPNVLRKLGKLVYLYLPLMFQTPNNEKLYLGSLKELEILENFDTVMCNVADLFEMMSLRHLSTTVEGILGDLEQIISRMDMTSDDTSVMYPSIKVNNLDCYTEERHSVFRKLLNCQILHTLSMDGHLGQLPPHNKITQSLTKMVLIGSQLKEDPMTTLDKLPELQVLVLQDDAFVGSEMSCFNFSFKKLKRLELLTLRFLETWVVQKKAMPMLSILAVKNCRKLRSLPHGLRKRVSSVTFENDN</sequence>
<gene>
    <name evidence="10" type="ORF">OLEA9_A000581</name>
</gene>
<keyword evidence="4" id="KW-0611">Plant defense</keyword>
<evidence type="ECO:0000259" key="9">
    <source>
        <dbReference type="Pfam" id="PF23598"/>
    </source>
</evidence>
<dbReference type="Pfam" id="PF23598">
    <property type="entry name" value="LRR_14"/>
    <property type="match status" value="1"/>
</dbReference>
<feature type="region of interest" description="Disordered" evidence="6">
    <location>
        <begin position="137"/>
        <end position="160"/>
    </location>
</feature>
<dbReference type="Pfam" id="PF00931">
    <property type="entry name" value="NB-ARC"/>
    <property type="match status" value="1"/>
</dbReference>
<keyword evidence="5" id="KW-0067">ATP-binding</keyword>
<evidence type="ECO:0000256" key="5">
    <source>
        <dbReference type="ARBA" id="ARBA00022840"/>
    </source>
</evidence>
<dbReference type="AlphaFoldDB" id="A0A8S0UYV7"/>
<name>A0A8S0UYV7_OLEEU</name>
<reference evidence="10 11" key="1">
    <citation type="submission" date="2019-12" db="EMBL/GenBank/DDBJ databases">
        <authorList>
            <person name="Alioto T."/>
            <person name="Alioto T."/>
            <person name="Gomez Garrido J."/>
        </authorList>
    </citation>
    <scope>NUCLEOTIDE SEQUENCE [LARGE SCALE GENOMIC DNA]</scope>
</reference>
<keyword evidence="11" id="KW-1185">Reference proteome</keyword>
<protein>
    <submittedName>
        <fullName evidence="10">Probable disease resistance RF9</fullName>
    </submittedName>
</protein>
<dbReference type="SUPFAM" id="SSF52540">
    <property type="entry name" value="P-loop containing nucleoside triphosphate hydrolases"/>
    <property type="match status" value="1"/>
</dbReference>
<dbReference type="SUPFAM" id="SSF52058">
    <property type="entry name" value="L domain-like"/>
    <property type="match status" value="1"/>
</dbReference>
<dbReference type="Gene3D" id="3.40.50.300">
    <property type="entry name" value="P-loop containing nucleotide triphosphate hydrolases"/>
    <property type="match status" value="1"/>
</dbReference>
<evidence type="ECO:0000313" key="11">
    <source>
        <dbReference type="Proteomes" id="UP000594638"/>
    </source>
</evidence>
<evidence type="ECO:0000256" key="4">
    <source>
        <dbReference type="ARBA" id="ARBA00022821"/>
    </source>
</evidence>
<dbReference type="Gramene" id="OE9A000581T3">
    <property type="protein sequence ID" value="OE9A000581C3"/>
    <property type="gene ID" value="OE9A000581"/>
</dbReference>
<comment type="caution">
    <text evidence="10">The sequence shown here is derived from an EMBL/GenBank/DDBJ whole genome shotgun (WGS) entry which is preliminary data.</text>
</comment>
<dbReference type="InterPro" id="IPR027417">
    <property type="entry name" value="P-loop_NTPase"/>
</dbReference>
<dbReference type="Gramene" id="OE9A000581T6">
    <property type="protein sequence ID" value="OE9A000581C6"/>
    <property type="gene ID" value="OE9A000581"/>
</dbReference>
<dbReference type="PANTHER" id="PTHR23155:SF1185">
    <property type="entry name" value="DISEASE RESISTANCE RPP8-LIKE PROTEIN 3-RELATED"/>
    <property type="match status" value="1"/>
</dbReference>
<dbReference type="InterPro" id="IPR002182">
    <property type="entry name" value="NB-ARC"/>
</dbReference>
<feature type="domain" description="Disease resistance protein winged helix" evidence="8">
    <location>
        <begin position="425"/>
        <end position="499"/>
    </location>
</feature>
<dbReference type="Gramene" id="OE9A000581T1">
    <property type="protein sequence ID" value="OE9A000581C1"/>
    <property type="gene ID" value="OE9A000581"/>
</dbReference>
<feature type="compositionally biased region" description="Basic and acidic residues" evidence="6">
    <location>
        <begin position="149"/>
        <end position="160"/>
    </location>
</feature>
<dbReference type="PRINTS" id="PR00364">
    <property type="entry name" value="DISEASERSIST"/>
</dbReference>
<dbReference type="InterPro" id="IPR032675">
    <property type="entry name" value="LRR_dom_sf"/>
</dbReference>
<dbReference type="Gramene" id="OE9A000581T7">
    <property type="protein sequence ID" value="OE9A000581C7"/>
    <property type="gene ID" value="OE9A000581"/>
</dbReference>
<accession>A0A8S0UYV7</accession>
<dbReference type="InterPro" id="IPR055414">
    <property type="entry name" value="LRR_R13L4/SHOC2-like"/>
</dbReference>
<dbReference type="InterPro" id="IPR058922">
    <property type="entry name" value="WHD_DRP"/>
</dbReference>
<evidence type="ECO:0000256" key="2">
    <source>
        <dbReference type="ARBA" id="ARBA00022737"/>
    </source>
</evidence>
<dbReference type="EMBL" id="CACTIH010009093">
    <property type="protein sequence ID" value="CAA3023602.1"/>
    <property type="molecule type" value="Genomic_DNA"/>
</dbReference>
<evidence type="ECO:0000259" key="7">
    <source>
        <dbReference type="Pfam" id="PF00931"/>
    </source>
</evidence>
<dbReference type="Gramene" id="OE9A000581T4">
    <property type="protein sequence ID" value="OE9A000581C4"/>
    <property type="gene ID" value="OE9A000581"/>
</dbReference>
<comment type="similarity">
    <text evidence="1">Belongs to the disease resistance NB-LRR family.</text>
</comment>
<dbReference type="OrthoDB" id="685518at2759"/>
<dbReference type="Gene3D" id="1.10.10.10">
    <property type="entry name" value="Winged helix-like DNA-binding domain superfamily/Winged helix DNA-binding domain"/>
    <property type="match status" value="1"/>
</dbReference>